<sequence length="354" mass="41782">MTQVTQPSYKLYRLAANRLDRLQTSVPSGEFLFPSVDAALEWCFTYLEIPEDKKWRFVRPDITKPIAPCNLDVALDHTPDMPYLRYHRKANETLMPSRSYNDIRLNIWVWREENGVDNFEFDGMTSAIEWCYNEFNPSVVFEWKFATENGVFRPGEISIMRTKTRKKGRNRRILHPVKPVNKNLTGEEPEMVGRRFRQWEVTSPEYRFMSDHHKYFHMRCVNCGEEKWIRVSRFSGGEPVNCPCTSSSLRMYKELPKWLTPSLMRRIYDLKRYIPKEDFHFDSPQDCAIWCYKNLPFPDDPDTPWTLKKGRGKPMTPDTLWLKVDGVRSDMVKSIATVNKSRRGLRKNKGGEKA</sequence>
<accession>A0A8S5MX11</accession>
<name>A0A8S5MX11_9CAUD</name>
<reference evidence="1" key="1">
    <citation type="journal article" date="2021" name="Proc. Natl. Acad. Sci. U.S.A.">
        <title>A Catalog of Tens of Thousands of Viruses from Human Metagenomes Reveals Hidden Associations with Chronic Diseases.</title>
        <authorList>
            <person name="Tisza M.J."/>
            <person name="Buck C.B."/>
        </authorList>
    </citation>
    <scope>NUCLEOTIDE SEQUENCE</scope>
    <source>
        <strain evidence="1">Ctio73</strain>
    </source>
</reference>
<organism evidence="1">
    <name type="scientific">Siphoviridae sp. ctio73</name>
    <dbReference type="NCBI Taxonomy" id="2826435"/>
    <lineage>
        <taxon>Viruses</taxon>
        <taxon>Duplodnaviria</taxon>
        <taxon>Heunggongvirae</taxon>
        <taxon>Uroviricota</taxon>
        <taxon>Caudoviricetes</taxon>
    </lineage>
</organism>
<proteinExistence type="predicted"/>
<dbReference type="EMBL" id="BK015009">
    <property type="protein sequence ID" value="DAD86894.1"/>
    <property type="molecule type" value="Genomic_DNA"/>
</dbReference>
<evidence type="ECO:0000313" key="1">
    <source>
        <dbReference type="EMBL" id="DAD86894.1"/>
    </source>
</evidence>
<protein>
    <submittedName>
        <fullName evidence="1">Uncharacterized protein</fullName>
    </submittedName>
</protein>